<dbReference type="EMBL" id="JABXJJ020000049">
    <property type="protein sequence ID" value="MDI5973651.1"/>
    <property type="molecule type" value="Genomic_DNA"/>
</dbReference>
<evidence type="ECO:0008006" key="4">
    <source>
        <dbReference type="Google" id="ProtNLM"/>
    </source>
</evidence>
<evidence type="ECO:0000313" key="1">
    <source>
        <dbReference type="EMBL" id="MDI5966769.1"/>
    </source>
</evidence>
<gene>
    <name evidence="1" type="ORF">POF43_029240</name>
    <name evidence="2" type="ORF">POF50_030660</name>
</gene>
<dbReference type="AlphaFoldDB" id="A0AA90H9E2"/>
<reference evidence="2 3" key="1">
    <citation type="submission" date="2023-05" db="EMBL/GenBank/DDBJ databases">
        <title>Streptantibioticus silvisoli sp. nov., acidotolerant actinomycetes 1 from pine litter.</title>
        <authorList>
            <person name="Swiecimska M."/>
            <person name="Golinska P."/>
            <person name="Sangal V."/>
            <person name="Wachnowicz B."/>
            <person name="Goodfellow M."/>
        </authorList>
    </citation>
    <scope>NUCLEOTIDE SEQUENCE</scope>
    <source>
        <strain evidence="2">SL13</strain>
        <strain evidence="1 3">SL54</strain>
    </source>
</reference>
<dbReference type="InterPro" id="IPR036908">
    <property type="entry name" value="RlpA-like_sf"/>
</dbReference>
<organism evidence="2">
    <name type="scientific">Streptantibioticus silvisoli</name>
    <dbReference type="NCBI Taxonomy" id="2705255"/>
    <lineage>
        <taxon>Bacteria</taxon>
        <taxon>Bacillati</taxon>
        <taxon>Actinomycetota</taxon>
        <taxon>Actinomycetes</taxon>
        <taxon>Kitasatosporales</taxon>
        <taxon>Streptomycetaceae</taxon>
        <taxon>Streptantibioticus</taxon>
    </lineage>
</organism>
<name>A0AA90H9E2_9ACTN</name>
<comment type="caution">
    <text evidence="2">The sequence shown here is derived from an EMBL/GenBank/DDBJ whole genome shotgun (WGS) entry which is preliminary data.</text>
</comment>
<evidence type="ECO:0000313" key="3">
    <source>
        <dbReference type="Proteomes" id="UP001156398"/>
    </source>
</evidence>
<dbReference type="EMBL" id="JAAGKO020000060">
    <property type="protein sequence ID" value="MDI5966769.1"/>
    <property type="molecule type" value="Genomic_DNA"/>
</dbReference>
<protein>
    <recommendedName>
        <fullName evidence="4">RlpA-like protein double-psi beta-barrel domain-containing protein</fullName>
    </recommendedName>
</protein>
<proteinExistence type="predicted"/>
<keyword evidence="3" id="KW-1185">Reference proteome</keyword>
<dbReference type="RefSeq" id="WP_271317026.1">
    <property type="nucleotide sequence ID" value="NZ_JAAGKO020000060.1"/>
</dbReference>
<dbReference type="Gene3D" id="2.40.40.10">
    <property type="entry name" value="RlpA-like domain"/>
    <property type="match status" value="1"/>
</dbReference>
<evidence type="ECO:0000313" key="2">
    <source>
        <dbReference type="EMBL" id="MDI5973651.1"/>
    </source>
</evidence>
<sequence length="140" mass="14519">MACGSTQLWAGESSWFCCGSSWGPCGSAGTGACGTCQSSKNMAAWPNTTAACWDTTNPGACGENMPRRGCGSVMNVKHQCSGATVCITVADCGPNVQDWCSEQTCCNGVCRTHRVIDLTPAAFSVIGNLSSGLVPVYIYE</sequence>
<accession>A0AA90H9E2</accession>
<dbReference type="Proteomes" id="UP001156398">
    <property type="component" value="Unassembled WGS sequence"/>
</dbReference>